<keyword evidence="4" id="KW-1185">Reference proteome</keyword>
<proteinExistence type="predicted"/>
<keyword evidence="1" id="KW-0175">Coiled coil</keyword>
<dbReference type="AlphaFoldDB" id="A0AAJ0AD71"/>
<dbReference type="EMBL" id="JAHMHR010000044">
    <property type="protein sequence ID" value="KAK1671756.1"/>
    <property type="molecule type" value="Genomic_DNA"/>
</dbReference>
<dbReference type="GeneID" id="85457319"/>
<evidence type="ECO:0000256" key="1">
    <source>
        <dbReference type="SAM" id="Coils"/>
    </source>
</evidence>
<name>A0AAJ0AD71_9PEZI</name>
<organism evidence="3 4">
    <name type="scientific">Colletotrichum godetiae</name>
    <dbReference type="NCBI Taxonomy" id="1209918"/>
    <lineage>
        <taxon>Eukaryota</taxon>
        <taxon>Fungi</taxon>
        <taxon>Dikarya</taxon>
        <taxon>Ascomycota</taxon>
        <taxon>Pezizomycotina</taxon>
        <taxon>Sordariomycetes</taxon>
        <taxon>Hypocreomycetidae</taxon>
        <taxon>Glomerellales</taxon>
        <taxon>Glomerellaceae</taxon>
        <taxon>Colletotrichum</taxon>
        <taxon>Colletotrichum acutatum species complex</taxon>
    </lineage>
</organism>
<sequence length="307" mass="34961">MSTLLSQSNSEARQIRVELQLLKNEMRKQLQQRLYHLVEAHENDRKDILARFLTKASLTYSGSFEKLRGDIEHDFECYVALIRYSQGNSSGLSFTNKAPPPPWDNTEFDFARMFSTKKPEASHQEAASSKEVVPYGNDSTLSTEPSTEFSDSPSTNLSLPPISRRARGQEQRHQRVVDKRPLVRKKKIPAPRSTVMKTSVATRACQQNPSMAFCYDLGGGSEYYILHCPNVSSGCKFSFSSHPFVTGLASQHFKECGIAFQDDTDIVRRFAYRLERQMGHEKKVSSEWVAKYNRRVESLATLQTMED</sequence>
<gene>
    <name evidence="3" type="ORF">BDP55DRAFT_635612</name>
</gene>
<feature type="coiled-coil region" evidence="1">
    <location>
        <begin position="5"/>
        <end position="32"/>
    </location>
</feature>
<feature type="compositionally biased region" description="Basic and acidic residues" evidence="2">
    <location>
        <begin position="167"/>
        <end position="176"/>
    </location>
</feature>
<protein>
    <submittedName>
        <fullName evidence="3">Uncharacterized protein</fullName>
    </submittedName>
</protein>
<reference evidence="3" key="1">
    <citation type="submission" date="2021-06" db="EMBL/GenBank/DDBJ databases">
        <title>Comparative genomics, transcriptomics and evolutionary studies reveal genomic signatures of adaptation to plant cell wall in hemibiotrophic fungi.</title>
        <authorList>
            <consortium name="DOE Joint Genome Institute"/>
            <person name="Baroncelli R."/>
            <person name="Diaz J.F."/>
            <person name="Benocci T."/>
            <person name="Peng M."/>
            <person name="Battaglia E."/>
            <person name="Haridas S."/>
            <person name="Andreopoulos W."/>
            <person name="Labutti K."/>
            <person name="Pangilinan J."/>
            <person name="Floch G.L."/>
            <person name="Makela M.R."/>
            <person name="Henrissat B."/>
            <person name="Grigoriev I.V."/>
            <person name="Crouch J.A."/>
            <person name="De Vries R.P."/>
            <person name="Sukno S.A."/>
            <person name="Thon M.R."/>
        </authorList>
    </citation>
    <scope>NUCLEOTIDE SEQUENCE</scope>
    <source>
        <strain evidence="3">CBS 193.32</strain>
    </source>
</reference>
<dbReference type="RefSeq" id="XP_060425759.1">
    <property type="nucleotide sequence ID" value="XM_060572793.1"/>
</dbReference>
<feature type="region of interest" description="Disordered" evidence="2">
    <location>
        <begin position="117"/>
        <end position="176"/>
    </location>
</feature>
<comment type="caution">
    <text evidence="3">The sequence shown here is derived from an EMBL/GenBank/DDBJ whole genome shotgun (WGS) entry which is preliminary data.</text>
</comment>
<feature type="compositionally biased region" description="Polar residues" evidence="2">
    <location>
        <begin position="137"/>
        <end position="158"/>
    </location>
</feature>
<evidence type="ECO:0000313" key="4">
    <source>
        <dbReference type="Proteomes" id="UP001224890"/>
    </source>
</evidence>
<dbReference type="Proteomes" id="UP001224890">
    <property type="component" value="Unassembled WGS sequence"/>
</dbReference>
<evidence type="ECO:0000313" key="3">
    <source>
        <dbReference type="EMBL" id="KAK1671756.1"/>
    </source>
</evidence>
<accession>A0AAJ0AD71</accession>
<evidence type="ECO:0000256" key="2">
    <source>
        <dbReference type="SAM" id="MobiDB-lite"/>
    </source>
</evidence>